<keyword evidence="2" id="KW-1185">Reference proteome</keyword>
<evidence type="ECO:0000313" key="2">
    <source>
        <dbReference type="Proteomes" id="UP001314181"/>
    </source>
</evidence>
<sequence length="150" mass="16601">MVYIMVDEITPNLKLHYLFSHQSQKEVFINKNFKLIDNAFSGSGTNNVAVNTGFRIYVVVSDAGHVISNFGSVTVSAYSKTKGLYSVEITGGAAFDRSKGLFISAYVNDKISLPYMTNVIFSPSKIDVYIFHSRDGKLEPMNAMFSLMCG</sequence>
<organism evidence="1 2">
    <name type="scientific">Candidatus Xenohaliotis californiensis</name>
    <dbReference type="NCBI Taxonomy" id="84677"/>
    <lineage>
        <taxon>Bacteria</taxon>
        <taxon>Pseudomonadati</taxon>
        <taxon>Pseudomonadota</taxon>
        <taxon>Alphaproteobacteria</taxon>
        <taxon>Rickettsiales</taxon>
        <taxon>Anaplasmataceae</taxon>
        <taxon>Candidatus Xenohaliotis</taxon>
    </lineage>
</organism>
<accession>A0ABP0ET31</accession>
<proteinExistence type="predicted"/>
<gene>
    <name evidence="1" type="ORF">CAXC1_150005</name>
</gene>
<name>A0ABP0ET31_9RICK</name>
<comment type="caution">
    <text evidence="1">The sequence shown here is derived from an EMBL/GenBank/DDBJ whole genome shotgun (WGS) entry which is preliminary data.</text>
</comment>
<protein>
    <submittedName>
        <fullName evidence="1">Uncharacterized protein</fullName>
    </submittedName>
</protein>
<dbReference type="EMBL" id="CAWVOK010000006">
    <property type="protein sequence ID" value="CAK8162411.1"/>
    <property type="molecule type" value="Genomic_DNA"/>
</dbReference>
<reference evidence="1 2" key="1">
    <citation type="submission" date="2024-01" db="EMBL/GenBank/DDBJ databases">
        <authorList>
            <person name="Kunselman E."/>
        </authorList>
    </citation>
    <scope>NUCLEOTIDE SEQUENCE [LARGE SCALE GENOMIC DNA]</scope>
    <source>
        <strain evidence="1">2 abalone samples</strain>
    </source>
</reference>
<dbReference type="Proteomes" id="UP001314181">
    <property type="component" value="Unassembled WGS sequence"/>
</dbReference>
<evidence type="ECO:0000313" key="1">
    <source>
        <dbReference type="EMBL" id="CAK8162411.1"/>
    </source>
</evidence>